<dbReference type="EMBL" id="CAIZ01000018">
    <property type="protein sequence ID" value="CCH68720.1"/>
    <property type="molecule type" value="Genomic_DNA"/>
</dbReference>
<dbReference type="HOGENOM" id="CLU_1926570_0_0_11"/>
<protein>
    <submittedName>
        <fullName evidence="2">Uncharacterized protein</fullName>
    </submittedName>
</protein>
<organism evidence="2 3">
    <name type="scientific">Phycicoccus elongatus Lp2</name>
    <dbReference type="NCBI Taxonomy" id="1193181"/>
    <lineage>
        <taxon>Bacteria</taxon>
        <taxon>Bacillati</taxon>
        <taxon>Actinomycetota</taxon>
        <taxon>Actinomycetes</taxon>
        <taxon>Micrococcales</taxon>
        <taxon>Intrasporangiaceae</taxon>
        <taxon>Phycicoccus</taxon>
    </lineage>
</organism>
<feature type="compositionally biased region" description="Low complexity" evidence="1">
    <location>
        <begin position="91"/>
        <end position="107"/>
    </location>
</feature>
<feature type="region of interest" description="Disordered" evidence="1">
    <location>
        <begin position="80"/>
        <end position="131"/>
    </location>
</feature>
<dbReference type="AlphaFoldDB" id="N0DZI0"/>
<accession>N0DZI0</accession>
<evidence type="ECO:0000313" key="2">
    <source>
        <dbReference type="EMBL" id="CCH68720.1"/>
    </source>
</evidence>
<keyword evidence="3" id="KW-1185">Reference proteome</keyword>
<name>N0DZI0_9MICO</name>
<dbReference type="STRING" id="1193181.BN10_1140017"/>
<reference evidence="2 3" key="1">
    <citation type="journal article" date="2013" name="ISME J.">
        <title>A metabolic model for members of the genus Tetrasphaera involved in enhanced biological phosphorus removal.</title>
        <authorList>
            <person name="Kristiansen R."/>
            <person name="Nguyen H.T.T."/>
            <person name="Saunders A.M."/>
            <person name="Nielsen J.L."/>
            <person name="Wimmer R."/>
            <person name="Le V.Q."/>
            <person name="McIlroy S.J."/>
            <person name="Petrovski S."/>
            <person name="Seviour R.J."/>
            <person name="Calteau A."/>
            <person name="Nielsen K.L."/>
            <person name="Nielsen P.H."/>
        </authorList>
    </citation>
    <scope>NUCLEOTIDE SEQUENCE [LARGE SCALE GENOMIC DNA]</scope>
    <source>
        <strain evidence="2 3">Lp2</strain>
    </source>
</reference>
<evidence type="ECO:0000313" key="3">
    <source>
        <dbReference type="Proteomes" id="UP000013167"/>
    </source>
</evidence>
<proteinExistence type="predicted"/>
<feature type="compositionally biased region" description="Basic residues" evidence="1">
    <location>
        <begin position="121"/>
        <end position="131"/>
    </location>
</feature>
<comment type="caution">
    <text evidence="2">The sequence shown here is derived from an EMBL/GenBank/DDBJ whole genome shotgun (WGS) entry which is preliminary data.</text>
</comment>
<sequence length="131" mass="14257">MDARPAIRGCGHVPVRAQDVLRAEPVTTTVIGTVAARAAAHPSPVASGTPQWWATVEDGPHVVGLAMRAAPWSPFPVHVAPCPNRPRPRWPTRCSPSSPPSRRSTVPARPPSRSPRDWPARPHRRSRRPCT</sequence>
<dbReference type="Proteomes" id="UP000013167">
    <property type="component" value="Unassembled WGS sequence"/>
</dbReference>
<gene>
    <name evidence="2" type="ORF">BN10_1140017</name>
</gene>
<evidence type="ECO:0000256" key="1">
    <source>
        <dbReference type="SAM" id="MobiDB-lite"/>
    </source>
</evidence>